<keyword evidence="3" id="KW-0472">Membrane</keyword>
<dbReference type="SUPFAM" id="SSF53850">
    <property type="entry name" value="Periplasmic binding protein-like II"/>
    <property type="match status" value="1"/>
</dbReference>
<feature type="compositionally biased region" description="Polar residues" evidence="6">
    <location>
        <begin position="33"/>
        <end position="50"/>
    </location>
</feature>
<dbReference type="InterPro" id="IPR006059">
    <property type="entry name" value="SBP"/>
</dbReference>
<evidence type="ECO:0000256" key="3">
    <source>
        <dbReference type="ARBA" id="ARBA00023136"/>
    </source>
</evidence>
<evidence type="ECO:0000256" key="7">
    <source>
        <dbReference type="SAM" id="SignalP"/>
    </source>
</evidence>
<keyword evidence="2 7" id="KW-0732">Signal</keyword>
<keyword evidence="9" id="KW-1185">Reference proteome</keyword>
<dbReference type="Proteomes" id="UP000245202">
    <property type="component" value="Unassembled WGS sequence"/>
</dbReference>
<keyword evidence="4" id="KW-0564">Palmitate</keyword>
<dbReference type="Gene3D" id="3.40.190.10">
    <property type="entry name" value="Periplasmic binding protein-like II"/>
    <property type="match status" value="2"/>
</dbReference>
<feature type="signal peptide" evidence="7">
    <location>
        <begin position="1"/>
        <end position="28"/>
    </location>
</feature>
<dbReference type="PANTHER" id="PTHR43649:SF33">
    <property type="entry name" value="POLYGALACTURONAN_RHAMNOGALACTURONAN-BINDING PROTEIN YTCQ"/>
    <property type="match status" value="1"/>
</dbReference>
<organism evidence="8 9">
    <name type="scientific">Paenibacillus agaridevorans</name>
    <dbReference type="NCBI Taxonomy" id="171404"/>
    <lineage>
        <taxon>Bacteria</taxon>
        <taxon>Bacillati</taxon>
        <taxon>Bacillota</taxon>
        <taxon>Bacilli</taxon>
        <taxon>Bacillales</taxon>
        <taxon>Paenibacillaceae</taxon>
        <taxon>Paenibacillus</taxon>
    </lineage>
</organism>
<proteinExistence type="predicted"/>
<evidence type="ECO:0000256" key="1">
    <source>
        <dbReference type="ARBA" id="ARBA00022475"/>
    </source>
</evidence>
<evidence type="ECO:0000256" key="5">
    <source>
        <dbReference type="ARBA" id="ARBA00023288"/>
    </source>
</evidence>
<dbReference type="PANTHER" id="PTHR43649">
    <property type="entry name" value="ARABINOSE-BINDING PROTEIN-RELATED"/>
    <property type="match status" value="1"/>
</dbReference>
<protein>
    <recommendedName>
        <fullName evidence="10">ABC transporter substrate-binding protein</fullName>
    </recommendedName>
</protein>
<evidence type="ECO:0008006" key="10">
    <source>
        <dbReference type="Google" id="ProtNLM"/>
    </source>
</evidence>
<evidence type="ECO:0000313" key="9">
    <source>
        <dbReference type="Proteomes" id="UP000245202"/>
    </source>
</evidence>
<dbReference type="InterPro" id="IPR050490">
    <property type="entry name" value="Bact_solute-bd_prot1"/>
</dbReference>
<comment type="caution">
    <text evidence="8">The sequence shown here is derived from an EMBL/GenBank/DDBJ whole genome shotgun (WGS) entry which is preliminary data.</text>
</comment>
<feature type="chain" id="PRO_5015331247" description="ABC transporter substrate-binding protein" evidence="7">
    <location>
        <begin position="29"/>
        <end position="571"/>
    </location>
</feature>
<dbReference type="PROSITE" id="PS51257">
    <property type="entry name" value="PROKAR_LIPOPROTEIN"/>
    <property type="match status" value="1"/>
</dbReference>
<gene>
    <name evidence="8" type="ORF">PAT3040_06419</name>
</gene>
<feature type="region of interest" description="Disordered" evidence="6">
    <location>
        <begin position="33"/>
        <end position="53"/>
    </location>
</feature>
<accession>A0A2R5EY35</accession>
<keyword evidence="1" id="KW-1003">Cell membrane</keyword>
<dbReference type="EMBL" id="BDQX01000423">
    <property type="protein sequence ID" value="GBG11590.1"/>
    <property type="molecule type" value="Genomic_DNA"/>
</dbReference>
<name>A0A2R5EY35_9BACL</name>
<evidence type="ECO:0000256" key="2">
    <source>
        <dbReference type="ARBA" id="ARBA00022729"/>
    </source>
</evidence>
<dbReference type="RefSeq" id="WP_108995858.1">
    <property type="nucleotide sequence ID" value="NZ_BDQX01000423.1"/>
</dbReference>
<dbReference type="Pfam" id="PF01547">
    <property type="entry name" value="SBP_bac_1"/>
    <property type="match status" value="1"/>
</dbReference>
<dbReference type="AlphaFoldDB" id="A0A2R5EY35"/>
<sequence length="571" mass="63482">MKSWLKKGFSLGLAMLICSVAILGCTNANNGKNNDPSTSASPAGSQNNASGEGKPEEVTLKLLVAWQGLSFLAPSDLANNPVAQIIKEKTGVTLDVEWITIPEIERLNLLFATNNMPDMVMAPYWGGQDVHTVAIKKAAREGLIMPLNDLIEKYGSNMKDAFNVGVASDFRENDLEDVSFNGERYLLPMHTPLSPEDTTQWAYNVFVRKDILEALDVKPSDIRHSEDLYPLLKKIKDGNFTDTAGRPVIPSGAWQNGWNYGSMLNSFTENNFTAFTKIDEQYRLGIFSELTEKRVLFMRKLVTEGLFDPEAFRQNDTVAKEKMATGRVAMVSAHYPHMNTVLSQSLYVDHPEMEYVPVGPIADANGENTMVESKVLKGQSGVPGMFIGADSKNAEAAMRYLNFINSEEGKLLVYLGVEGEHWTKDAAGQPKHTEKFLESAKSDPSYAVNQGIGSVYTLGVYGLPNRMFQAAGDAAQVDELYETSKEVYGLTVVDGYRLSYFNNEYPEFDKIQTLLDSNTQRDVIESAYFAASDEKALQILNDYRSQLIKGGVQEYETFMNEKAKTRDDIIH</sequence>
<evidence type="ECO:0000256" key="6">
    <source>
        <dbReference type="SAM" id="MobiDB-lite"/>
    </source>
</evidence>
<evidence type="ECO:0000313" key="8">
    <source>
        <dbReference type="EMBL" id="GBG11590.1"/>
    </source>
</evidence>
<evidence type="ECO:0000256" key="4">
    <source>
        <dbReference type="ARBA" id="ARBA00023139"/>
    </source>
</evidence>
<keyword evidence="5" id="KW-0449">Lipoprotein</keyword>
<reference evidence="8 9" key="1">
    <citation type="submission" date="2017-08" db="EMBL/GenBank/DDBJ databases">
        <title>Substantial Increase in Enzyme Production by Combined Drug-Resistance Mutations in Paenibacillus agaridevorans.</title>
        <authorList>
            <person name="Tanaka Y."/>
            <person name="Funane K."/>
            <person name="Hosaka T."/>
            <person name="Shiwa Y."/>
            <person name="Fujita N."/>
            <person name="Miyazaki T."/>
            <person name="Yoshikawa H."/>
            <person name="Murakami K."/>
            <person name="Kasahara K."/>
            <person name="Inaoka T."/>
            <person name="Hiraga Y."/>
            <person name="Ochi K."/>
        </authorList>
    </citation>
    <scope>NUCLEOTIDE SEQUENCE [LARGE SCALE GENOMIC DNA]</scope>
    <source>
        <strain evidence="8 9">T-3040</strain>
    </source>
</reference>